<dbReference type="EMBL" id="LXEP01000066">
    <property type="protein sequence ID" value="OAT15687.1"/>
    <property type="molecule type" value="Genomic_DNA"/>
</dbReference>
<protein>
    <submittedName>
        <fullName evidence="2">Uncharacterized protein</fullName>
    </submittedName>
</protein>
<feature type="compositionally biased region" description="Basic and acidic residues" evidence="1">
    <location>
        <begin position="61"/>
        <end position="80"/>
    </location>
</feature>
<proteinExistence type="predicted"/>
<reference evidence="2 3" key="1">
    <citation type="submission" date="2016-04" db="EMBL/GenBank/DDBJ databases">
        <title>ATOL: Assembling a taxonomically balanced genome-scale reconstruction of the evolutionary history of the Enterobacteriaceae.</title>
        <authorList>
            <person name="Plunkett G.III."/>
            <person name="Neeno-Eckwall E.C."/>
            <person name="Glasner J.D."/>
            <person name="Perna N.T."/>
        </authorList>
    </citation>
    <scope>NUCLEOTIDE SEQUENCE [LARGE SCALE GENOMIC DNA]</scope>
    <source>
        <strain evidence="2 3">ATCC 51604</strain>
    </source>
</reference>
<sequence length="80" mass="8940">MKNIIIAVFIITTGYVGIASAENVKTIKYFSSHIEEAKTMAKDCNVKEVECKNAKYAAWEASHKPKKIPESKPKSEPVKK</sequence>
<evidence type="ECO:0000313" key="3">
    <source>
        <dbReference type="Proteomes" id="UP000078504"/>
    </source>
</evidence>
<evidence type="ECO:0000256" key="1">
    <source>
        <dbReference type="SAM" id="MobiDB-lite"/>
    </source>
</evidence>
<dbReference type="Proteomes" id="UP000078504">
    <property type="component" value="Unassembled WGS sequence"/>
</dbReference>
<evidence type="ECO:0000313" key="2">
    <source>
        <dbReference type="EMBL" id="OAT15687.1"/>
    </source>
</evidence>
<gene>
    <name evidence="2" type="ORF">M977_04693</name>
</gene>
<organism evidence="2 3">
    <name type="scientific">Buttiauxella gaviniae ATCC 51604</name>
    <dbReference type="NCBI Taxonomy" id="1354253"/>
    <lineage>
        <taxon>Bacteria</taxon>
        <taxon>Pseudomonadati</taxon>
        <taxon>Pseudomonadota</taxon>
        <taxon>Gammaproteobacteria</taxon>
        <taxon>Enterobacterales</taxon>
        <taxon>Enterobacteriaceae</taxon>
        <taxon>Buttiauxella</taxon>
    </lineage>
</organism>
<dbReference type="RefSeq" id="WP_064519532.1">
    <property type="nucleotide sequence ID" value="NZ_LXEP01000066.1"/>
</dbReference>
<comment type="caution">
    <text evidence="2">The sequence shown here is derived from an EMBL/GenBank/DDBJ whole genome shotgun (WGS) entry which is preliminary data.</text>
</comment>
<accession>A0A1B7HJ67</accession>
<feature type="region of interest" description="Disordered" evidence="1">
    <location>
        <begin position="60"/>
        <end position="80"/>
    </location>
</feature>
<dbReference type="AlphaFoldDB" id="A0A1B7HJ67"/>
<dbReference type="PATRIC" id="fig|1354253.4.peg.4876"/>
<name>A0A1B7HJ67_9ENTR</name>